<evidence type="ECO:0000313" key="2">
    <source>
        <dbReference type="Proteomes" id="UP001175271"/>
    </source>
</evidence>
<accession>A0AA39MD09</accession>
<dbReference type="EMBL" id="JAUCMV010000001">
    <property type="protein sequence ID" value="KAK0429065.1"/>
    <property type="molecule type" value="Genomic_DNA"/>
</dbReference>
<evidence type="ECO:0000313" key="1">
    <source>
        <dbReference type="EMBL" id="KAK0429065.1"/>
    </source>
</evidence>
<dbReference type="AlphaFoldDB" id="A0AA39MD09"/>
<name>A0AA39MD09_9BILA</name>
<comment type="caution">
    <text evidence="1">The sequence shown here is derived from an EMBL/GenBank/DDBJ whole genome shotgun (WGS) entry which is preliminary data.</text>
</comment>
<dbReference type="Proteomes" id="UP001175271">
    <property type="component" value="Unassembled WGS sequence"/>
</dbReference>
<protein>
    <submittedName>
        <fullName evidence="1">Uncharacterized protein</fullName>
    </submittedName>
</protein>
<proteinExistence type="predicted"/>
<reference evidence="1" key="1">
    <citation type="submission" date="2023-06" db="EMBL/GenBank/DDBJ databases">
        <title>Genomic analysis of the entomopathogenic nematode Steinernema hermaphroditum.</title>
        <authorList>
            <person name="Schwarz E.M."/>
            <person name="Heppert J.K."/>
            <person name="Baniya A."/>
            <person name="Schwartz H.T."/>
            <person name="Tan C.-H."/>
            <person name="Antoshechkin I."/>
            <person name="Sternberg P.W."/>
            <person name="Goodrich-Blair H."/>
            <person name="Dillman A.R."/>
        </authorList>
    </citation>
    <scope>NUCLEOTIDE SEQUENCE</scope>
    <source>
        <strain evidence="1">PS9179</strain>
        <tissue evidence="1">Whole animal</tissue>
    </source>
</reference>
<organism evidence="1 2">
    <name type="scientific">Steinernema hermaphroditum</name>
    <dbReference type="NCBI Taxonomy" id="289476"/>
    <lineage>
        <taxon>Eukaryota</taxon>
        <taxon>Metazoa</taxon>
        <taxon>Ecdysozoa</taxon>
        <taxon>Nematoda</taxon>
        <taxon>Chromadorea</taxon>
        <taxon>Rhabditida</taxon>
        <taxon>Tylenchina</taxon>
        <taxon>Panagrolaimomorpha</taxon>
        <taxon>Strongyloidoidea</taxon>
        <taxon>Steinernematidae</taxon>
        <taxon>Steinernema</taxon>
    </lineage>
</organism>
<gene>
    <name evidence="1" type="ORF">QR680_011168</name>
</gene>
<keyword evidence="2" id="KW-1185">Reference proteome</keyword>
<sequence length="129" mass="14232">MSSTSKRKESKMEGYCRRFEEGVRLQMPLTNGLETNAKDNHTSYYDEPVLPFHFFRAALANARGEACRVAATILTYGSLAVNICCAKSALTVLANAASSYVKDAADAIVTKWSEGRDQRSRYSPVVTQV</sequence>